<dbReference type="RefSeq" id="WP_169452549.1">
    <property type="nucleotide sequence ID" value="NZ_CP051774.1"/>
</dbReference>
<dbReference type="InterPro" id="IPR047589">
    <property type="entry name" value="DUF11_rpt"/>
</dbReference>
<dbReference type="SUPFAM" id="SSF117074">
    <property type="entry name" value="Hypothetical protein PA1324"/>
    <property type="match status" value="28"/>
</dbReference>
<feature type="compositionally biased region" description="Low complexity" evidence="4">
    <location>
        <begin position="5879"/>
        <end position="5895"/>
    </location>
</feature>
<dbReference type="InterPro" id="IPR051417">
    <property type="entry name" value="SDr/BOS_complex"/>
</dbReference>
<dbReference type="InterPro" id="IPR033764">
    <property type="entry name" value="Sdr_B"/>
</dbReference>
<gene>
    <name evidence="8" type="ORF">HHL09_00510</name>
</gene>
<evidence type="ECO:0000256" key="4">
    <source>
        <dbReference type="SAM" id="MobiDB-lite"/>
    </source>
</evidence>
<feature type="domain" description="SD-repeat containing protein B" evidence="7">
    <location>
        <begin position="5770"/>
        <end position="5839"/>
    </location>
</feature>
<proteinExistence type="predicted"/>
<evidence type="ECO:0000313" key="9">
    <source>
        <dbReference type="Proteomes" id="UP000501812"/>
    </source>
</evidence>
<keyword evidence="9" id="KW-1185">Reference proteome</keyword>
<dbReference type="PANTHER" id="PTHR23303:SF15">
    <property type="entry name" value="COLOSSIN-A"/>
    <property type="match status" value="1"/>
</dbReference>
<feature type="domain" description="DUF11" evidence="6">
    <location>
        <begin position="517"/>
        <end position="613"/>
    </location>
</feature>
<feature type="region of interest" description="Disordered" evidence="4">
    <location>
        <begin position="2154"/>
        <end position="2182"/>
    </location>
</feature>
<comment type="subcellular location">
    <subcellularLocation>
        <location evidence="1">Secreted</location>
    </subcellularLocation>
</comment>
<feature type="domain" description="SD-repeat containing protein B" evidence="7">
    <location>
        <begin position="4544"/>
        <end position="4620"/>
    </location>
</feature>
<evidence type="ECO:0000313" key="8">
    <source>
        <dbReference type="EMBL" id="QJE94328.1"/>
    </source>
</evidence>
<dbReference type="PANTHER" id="PTHR23303">
    <property type="entry name" value="CARBOXYPEPTIDASE REGULATORY REGION-CONTAINING"/>
    <property type="match status" value="1"/>
</dbReference>
<feature type="signal peptide" evidence="5">
    <location>
        <begin position="1"/>
        <end position="21"/>
    </location>
</feature>
<feature type="domain" description="SD-repeat containing protein B" evidence="7">
    <location>
        <begin position="1990"/>
        <end position="2072"/>
    </location>
</feature>
<keyword evidence="2" id="KW-0964">Secreted</keyword>
<sequence>MRNRTALTGARKLIQPFLALAGILSASSQTIVQEYYVPMPEAQIRQSFVALASNTGTTMDTTVSMVAAVSGTKIVYDHWEDGYEVSLDNPVQSTTQVWGDGNDANGKPPGFTTDPVGLNSGTVIALRNSIVLPRNPTAFLYDGRDRVGATRGIVMSRSSWATTPGAVLADATEVYSTIDWGTSYIIPVGEDEIFPTPLTASMFELCSLFVQASQPGTSVQIDKDGNGSVDATVVLGQGETYYLERGLLKGATVTATKPVQVDIITGDIGGNYETRWYTVAPTAQWGTRYYSPVGTATDGDDAYVFLYNPATTAITVNVNTRVGASSFSIPAKSNYRYLMPQDSGASFIGTDSTKPFYAIECVGAKPTANNVHDWGFSLVQESDLTTSLSLGWGPGSSEVVPTVNGNPAWVTPVKNTTLYVDFNGDRAGSQTDPLGGKCDLILPTGALQVQRLFDPDRDNTGMRIYTTDGTLIAGAWGQDPATAGPGNPYLDAGTTIPSFPVPVVRKASVTSTDNAPAGLSINDVLEYTITMDNAGLVALGNIVVVDNLPAQISYVAGSTTRDGVAIPDSGSGTPFPLDAGGYTVPVLQRGQTTTLKYRATIVAAGSIANTVATGYSGVTSTNTVSVPGGGTAAVIAFSTSTGTTVTTYNAGDGIYVTMTDPDANTSATTVQTVTVLVRNTTTGDYESIVLTETGVNTGIFRNTTALPSSSGAGTNVNDGTLNVFAGNSLSVSYTDPVYGETATGASSIGTPSPSKILYLSADGIGSPDQDLDRIDPVLTNDTTTSSTANLTSGTATIAAAATTTGSSNGPISSLSVSHTTGTGSNRLMLVALNYEDDGTAGINISSVTYGGVPLTLVLSRNSTQEVVTQLWRLVAPASGTANVVVTGTGIASDDSLHVGVTTFTGVDQTTPLGTAVANSGSGTSATVAVTAAAGDLVYATMALDDSRTSTSAAGQTDLYNAIQGTANNDGVRAVASTKPGVAGSVTSSWTTGNDAWSTVSVPIKPATSSSSLTFTQTPVLAENLILPTGAVLSGNVFYTVASGTMPATPAISAVLRYGTTTVATSNSTTQNGTSLTFGFPALSSAVTIPSGQALSLDIVNSVAGLSFRIDYDSTTKNSRITIPTTTVIHTDSIGVYDAPYPGGSLVTNPFNGQVLYVRTVVGDPFGAYDITSVGLAIDGPGTADDITTSLVAANVVATTASAKTYEYVWRTGSTTGAYSIAATAREGFEGTVTSQRSTSVNMSFRDVGTPSTTEFFTTGGASTLTYAPGESIVIRVTDLDQNQNPAQVETVIVTLTSSTGDTETITLTETGVNTGVFTATVPASATVAGSNNNGTLYAPAGSALSVSYVDVRDSNDVSTDTATVPAATPVDGISLTKVLVSPASGQVSAGQAVQFRLRVVNTGGTALSTVSLTDTFPTASLTYVSASTAPSTASGGTLSWSNVGPLAQGQAAEIFVNFTTNSVSGTVTNNATATGGTATSNSSASVIVTRPRVSVSKTVVSPASGTAGKGENVVFSIAVQNTGSTAIPNLPLEDMYSNETFEYVSSSLAPNAVGSGSLLWNDITGSGSLAVGATQTISVTLKVKGQANPAVNNAVVNYATDSNGDAVPPTSGSASLITTAGSIKGLVLEDKGTSGFGGGDTPLANVVVSLYSSDNTLLAVTTTAADGSYEFLGLALGTYAVVESDPTGFNSVADTDGANDNRIAVTLTSFTPSTGNNFLDLYINPALYANITGQVRNDTNANGLLTDVEAGIGGVTIELYTDPNGDGNPSDGTLYATTLTSTSATVGSYAFNLVPPGSYVVIETDPSGFVSTGDRTFPNDNRIPVTVAASATSSGNDFLDTTNTTALGSIGNLVWADINNNGLYDSATESGIANVTLQLFRTGDNPLAVQPYRVTTSGLGGVYSFANVVPGSYFIYIPASNFGSFGALATAPLSSVPTAASVNATDNDDNGEQAGGRGTPVITQGFSVVANVTNNTVDFGFVPNASLGTIAGTVLEDTNNDNTGDAGMAGVTITLLTDPNGNGLPDDGANAVSTTTTTAANGSYSFTGLAPGYYIVTQTPVSGYLFVSDSDGGVARRVSLLLNAGATAPANFVEERPGIVTGHLYIDTNGNGTQQEGEPNIAGAEILITDSNNATQTVTTGANGTWTATVPPGTTTAKVVSPPANSQQTEGNDPTTVTANPNATVSAGNDGYYIPATLTGRVYRDILGNSIEDGADSGLQGVIVRITDSLGVVRNVTTNATGDWTVSVPPGSTTVDVLELDASFPTGAVQREGTDPTVVTAVAGTSTPAGKDGYYFPATVTGHVYLDANGNGVQDAGETSLAGIDILVTSSTGATQTIETNSAGNWSASVPPGTTTALVVVTDPQFPAGATQTQGENPTSVLAVAAQVVSAGIDGYFLPAKVIGHLYIDTNGNGVEDVGEPALPGVSLIITDSLNVQRTVVTDSEGNWSVDVPPGATIADIVDTDPDIPANSVRTQGTDPTTVTAVAGSTANAGKDGFFVPARISGRLYIDTNGNGSQQAGEPNLPNVDVVITTSTGSTLRVTTDVNGNWTASVPPGTTIVDIDNADPQYPTGYQQTEGSDPNTVNAVAGVDTPAGVDGFYQPAILTGHLFSDTNGNGVEDAGEPGLAGVDIQITDSTGAVRTVVTDGAGNWTASVPPGSTLVDIVDTDPQIPSGATRTVGQDPVTITAVAGSTTPVGVATGFYQSATVTGILYLDRNGNGTRDAGELPIPDIDITITDSTGATRTVATDALGVWTAAVPPGTTSAKVVTTDPQFPAGVTQTEGTDPTMVTAVAGSSVNAGNDGYFLPSTVAGVVYRDVNGNGSRDAGEPGLEGVIVRVTDSLGVSRDALTATDGSWTLSVPPGTTTVDVITQDITFPAGGQQSEGTDPNTVTAIAGSPVDGGTDGYYFPGTVTGYVFLDTNGNGTQEPNETGIGNLDIEITDSNGAVQVVSTAISGNWSAIVPPGATTVRVVTSDPQFPAGATLTIGTDPRTVTAVAAGNVSAGVHGYYVASTVTGVIYLDTNGNGTQQAGEPGIAGVNVLVTDSLGNPQTVTTAADGRWTALVPPGTTTADLDQASPAIPSGAVQIQGTDPTTVTAVAGATVDGGKDGFYVAATVSGHLFVDTNGDGIQNPGEPNLPSVDVIVTDSNGVVHVVTTGTDGNWSLSVPPGATLVDVDQSDPQFPAGGTLTAGADPVTVTAVAGTTVPVAPIGYEILGVVTGHLYYDINGDNDQDPGEQDMAGIDVVVTDSLGAVHTVETDALGNWIVNVPPGSTSAKVNTLDPQFPAGAVQREGTDPTVVTAVAGTTVSAGNDGYFIATSVTGTIFVDLNHNGVRDEGEPGLANVSVTVTDSNGQDQTVVTNEQGVWVASVPPGSTTCTIVESGPAFPAGFQKTFGLTTETKNVVTGPPVNFTGAGYYFTGTISGHLFSDTNGNGEEEAGEPGLEGISLTIVDSLGETQTVVTNASGNWTASVPPGTVTVDVVNAGLPAGSVLTSGADPLTLTAVAGQDTAATTATGYYLAATVTGHLYVDTNGNGVQDGSEPNLPGVNVFISDSNGGSQTVVTDAGGNWSVSVPPGTTLSNVDEADLQYPAGAMQTQGEIIGNTTAVAGETRASTPVGLFIPAVIKGHLYLDLNGNGTQDFVTHNLPNVDVLVTDSLGNTQRVTTDANGDWTATVPPGAASATVDSNDPQYPTGYTVTEGAATTLFNALAGQTVNSTPVGFYLGATVSGHLYVDTNGNGQEDAGEPGLGGVTINVTDSLGNPHVTQTDASGNWSVPVPPGSTVVDVDQNDPQFPAGGTLSQGSDPVTVVAVGGENTSTGPIGYKLIGTLTGHLYVDTNGNGTQDSGEPDLENVDVIITDALDKVQVVVTNATGDWTASVPPGGTTVKVSTADPQFPAGAVSSEGTDPTVVTAEAGATVSAGIDGFYLSTSMTGAIFVDLNHDGVRDPNEPGLAGVTVEVTDVNGATQQVVTNELGVWTATVPPGSTTATVLETGPAFPSGFQRTVGDGSDTVVAVVNSTTAVESNGYYFPGTVNGSLFSDTNGNGVRDPGEPGLEGINIIVTDSLGEQHIVTTDEDGNWSVSVPPGTTLVDIDNAGLPAGSVQTVGNDPVTVTAVSGQATPSGSSAGFYQPGTVSGHLYADTNGNGVQDPSEPALAGVNIFVRDSNGNTRTVVTGADGNWIASVPPGTTVIDIDEADAQYPAGSTQTEGSPLTTVTAVAGADTPAGSAGFFTPAIVTGHLYLDLNGNGNQDFVIHDLANVNILITDSLGNTQTVVTDAEGDWSASVPPGLVTAAIDTNDPEYPSGSTVTQGSLITPITAVAGTTTGSTPVGFFFPATVRGHLYVDTNGNGTQDAGEPNLGNVNVRVTSAINNTQTVVTNANGDWFATVPPGNTIVSIDKADPDYPAAYLQTEGTDPSLVFAVGSLDTFAGNDGFYQPATVSGHLFTDVNGNGTEDSGEPGLAGVDVLITDSNGNTQTVTTDASGNWTASVPPGQTTIDIVNSDPQIPAGATQTAGTDPVTVNAEAGQNTPAGGAAGFYLASSINGLVYSDTNGNGFRDAGEPGLGGVSVEILDSNNSTQTVVTDADGLWTASVPPGTTQVTVVTATLPFVGMVQKEGTNPSSVTAVAGQSVNAGSDGFYRAAEVQGFVYRDVNGDGAFNGIDEPLANVIVRVTDSTGAIRDVTTNASGIWTASVPPGETTADILELDATFPNGATRREGTDPTTVTAVAGTSVSAGNDGYYFPATITGLVFLDVNGNGTREPSEPGIANIDVIITDSNGALQTVVTDTAGLWSAIVPPGSTQVQVVTTDPDMPSASVQTAGTNPNLVNAVPNVITQAGTDGYYVAASVTGVIYDDTNGNGTQQGTEAGIANVTVLITDSLGNTQTVTTGGDGRWTAAVPPGATIVDITDTNGQIPAAATQTQGTDPTTVTAVAGVIADAGKDGFYVSTSLSGHLFVDNDGNGLQDPGDPPLAGVDIIVTDSNGVVHVVTTDSNGDWSIQVPPGSTIVDVDQTDPDFPVGGTLVTGTDPVTVTTSTAGPTVIPPLAYEILGTITGHIYLDVNDSGAQDAGEPNLANITVVITDSLGQPHLVETDGLGNWTVSVPTGTTTINVDESDPQFPVGALHREGEDPNTVEALAGTTVDGGIDGYYLATSVTGVIYNDLNGNGVRDTGEPGLANVPVQVTAVNGSQFVLTNADGIWVASVPPGPVTATVNEADPLFTTDFVRTEGDGTDTVTAANGSSVAVVTNGYYFPGSISGHLYIDVNGNGTQDSGEPNLANVDLVVTNSLGTPVTLTTDANGDWSAPIAPGAVNINMDESDPDFPAGATQTEGEDPNTVTVLSGQNTFGGNDGYYIAATVTGHLYVDVNGNGIQDAGEPDLAGVNVFVAGSNGITTTVVTDASGNWTASVAPGATVIDIDESDPQFPQGGVQRQGQPLTTVTAVANSTVSGGVNGYFVPAIITGHLYLDLNGNGNQDMTIHNLANVDILVTDSNGNTQRVTTDANGDWTASVPPGQAFATVDAADPEYPAGSVITQGALTTVFDAVAGDSLDSIPVGFFFPATVSGHLYIDSNGNGRQDAGEPNIPGVDVLITTALLNTFTVTTDANGNWTATVPPGTTIADIQESDPQYPGAGYVRTEGDDPTTVAAVASINTSAGNDGFYRSGTISGHLFTDLNGNGVEDPGEPGLAGVDILITDVNGNTQVVTTGGDGNWTATVPPGATLIDIVDADPQIPAGAIRTAGSDPVTVVAVDGQDTPVPDSVGYFSPGTIRGFVRADNNNDGTPDAGIPGVLIGLFDGSILVSSTTTAADGSYSFTGLAPKDYVITELQPDGYLSISDVDGGDLDEIGPVSLGAGATIENMNFLERPLKTPNTFPDWQAENPLGGQNGPGDNPDGDLSNNLIEYAFGSDPASGAGNPFCLVPSLTDEGAVDAVYTRTAGGATDVTYDLQSLGDLMLSPGAWSTVTLTPANYTITDNGDGSETVRILNLQDLTGLATSGFVRIRVSLNLDADPEAEAIAFTEVGGWIETSWGTDCRTYSNSFVSCPVFSGVVDGVNGQQIDLTTSAAGLNLGTALTPGSAYYLEVVSGDLAGHRFDVSATGTGSLTLANATNVSAGTAPFNTIAGPLPAALAGDHFVIRVHSTLGQMFPMGAFTPTGSQETADQVQVFADGAFINYWLYENSCSPRWVRVDDNSLSDQAGTVIAPGQGTFVRCLENPASLVAFGKVRANDFVLPLQAGNNLVRGGYPVDESPLSRGMTIPNGFTGNRDFKKADEIFIWRGDTVVDATGYDTYFLLNGAPTQPALRRWVKVGDSTITAQDGNLLFKRDNSAFIKLNTPLPAYRVSRPWQP</sequence>
<evidence type="ECO:0000259" key="6">
    <source>
        <dbReference type="Pfam" id="PF01345"/>
    </source>
</evidence>
<feature type="chain" id="PRO_5032638685" evidence="5">
    <location>
        <begin position="22"/>
        <end position="6346"/>
    </location>
</feature>
<keyword evidence="3 5" id="KW-0732">Signal</keyword>
<dbReference type="Gene3D" id="2.60.40.10">
    <property type="entry name" value="Immunoglobulins"/>
    <property type="match status" value="40"/>
</dbReference>
<protein>
    <submittedName>
        <fullName evidence="8">DUF11 domain-containing protein</fullName>
    </submittedName>
</protein>
<dbReference type="SUPFAM" id="SSF49464">
    <property type="entry name" value="Carboxypeptidase regulatory domain-like"/>
    <property type="match status" value="1"/>
</dbReference>
<dbReference type="InterPro" id="IPR008969">
    <property type="entry name" value="CarboxyPept-like_regulatory"/>
</dbReference>
<dbReference type="Proteomes" id="UP000501812">
    <property type="component" value="Chromosome"/>
</dbReference>
<dbReference type="KEGG" id="luo:HHL09_00510"/>
<evidence type="ECO:0000256" key="1">
    <source>
        <dbReference type="ARBA" id="ARBA00004613"/>
    </source>
</evidence>
<dbReference type="InterPro" id="IPR013783">
    <property type="entry name" value="Ig-like_fold"/>
</dbReference>
<evidence type="ECO:0000256" key="2">
    <source>
        <dbReference type="ARBA" id="ARBA00022525"/>
    </source>
</evidence>
<dbReference type="InterPro" id="IPR001434">
    <property type="entry name" value="OmcB-like_DUF11"/>
</dbReference>
<dbReference type="GO" id="GO:0005576">
    <property type="term" value="C:extracellular region"/>
    <property type="evidence" value="ECO:0007669"/>
    <property type="project" value="UniProtKB-SubCell"/>
</dbReference>
<dbReference type="EMBL" id="CP051774">
    <property type="protein sequence ID" value="QJE94328.1"/>
    <property type="molecule type" value="Genomic_DNA"/>
</dbReference>
<feature type="domain" description="SD-repeat containing protein B" evidence="7">
    <location>
        <begin position="1732"/>
        <end position="1815"/>
    </location>
</feature>
<name>A0A858RCK2_9BACT</name>
<feature type="domain" description="DUF11" evidence="6">
    <location>
        <begin position="1494"/>
        <end position="1602"/>
    </location>
</feature>
<dbReference type="NCBIfam" id="TIGR01451">
    <property type="entry name" value="B_ant_repeat"/>
    <property type="match status" value="2"/>
</dbReference>
<evidence type="ECO:0000256" key="3">
    <source>
        <dbReference type="ARBA" id="ARBA00022729"/>
    </source>
</evidence>
<dbReference type="Pfam" id="PF17210">
    <property type="entry name" value="SdrD_B"/>
    <property type="match status" value="7"/>
</dbReference>
<accession>A0A858RCK2</accession>
<evidence type="ECO:0000256" key="5">
    <source>
        <dbReference type="SAM" id="SignalP"/>
    </source>
</evidence>
<feature type="domain" description="SD-repeat containing protein B" evidence="7">
    <location>
        <begin position="1849"/>
        <end position="1919"/>
    </location>
</feature>
<feature type="region of interest" description="Disordered" evidence="4">
    <location>
        <begin position="5867"/>
        <end position="5895"/>
    </location>
</feature>
<reference evidence="8 9" key="1">
    <citation type="submission" date="2020-04" db="EMBL/GenBank/DDBJ databases">
        <title>Luteolibacter sp. G-1-1-1 isolated from soil.</title>
        <authorList>
            <person name="Dahal R.H."/>
        </authorList>
    </citation>
    <scope>NUCLEOTIDE SEQUENCE [LARGE SCALE GENOMIC DNA]</scope>
    <source>
        <strain evidence="8 9">G-1-1-1</strain>
    </source>
</reference>
<dbReference type="SUPFAM" id="SSF49478">
    <property type="entry name" value="Cna protein B-type domain"/>
    <property type="match status" value="1"/>
</dbReference>
<dbReference type="Pfam" id="PF01345">
    <property type="entry name" value="DUF11"/>
    <property type="match status" value="3"/>
</dbReference>
<feature type="domain" description="SD-repeat containing protein B" evidence="7">
    <location>
        <begin position="1626"/>
        <end position="1701"/>
    </location>
</feature>
<feature type="domain" description="DUF11" evidence="6">
    <location>
        <begin position="1383"/>
        <end position="1486"/>
    </location>
</feature>
<feature type="compositionally biased region" description="Polar residues" evidence="4">
    <location>
        <begin position="2163"/>
        <end position="2182"/>
    </location>
</feature>
<organism evidence="8 9">
    <name type="scientific">Luteolibacter luteus</name>
    <dbReference type="NCBI Taxonomy" id="2728835"/>
    <lineage>
        <taxon>Bacteria</taxon>
        <taxon>Pseudomonadati</taxon>
        <taxon>Verrucomicrobiota</taxon>
        <taxon>Verrucomicrobiia</taxon>
        <taxon>Verrucomicrobiales</taxon>
        <taxon>Verrucomicrobiaceae</taxon>
        <taxon>Luteolibacter</taxon>
    </lineage>
</organism>
<feature type="domain" description="SD-repeat containing protein B" evidence="7">
    <location>
        <begin position="4444"/>
        <end position="4518"/>
    </location>
</feature>
<evidence type="ECO:0000259" key="7">
    <source>
        <dbReference type="Pfam" id="PF17210"/>
    </source>
</evidence>